<name>A0A0F2T7K5_STRR3</name>
<dbReference type="EMBL" id="JZKH01000120">
    <property type="protein sequence ID" value="KJS58310.1"/>
    <property type="molecule type" value="Genomic_DNA"/>
</dbReference>
<dbReference type="SUPFAM" id="SSF160582">
    <property type="entry name" value="MbtH-like"/>
    <property type="match status" value="1"/>
</dbReference>
<dbReference type="Proteomes" id="UP000033699">
    <property type="component" value="Unassembled WGS sequence"/>
</dbReference>
<gene>
    <name evidence="2" type="ORF">VM95_34145</name>
</gene>
<dbReference type="PATRIC" id="fig|359131.3.peg.1119"/>
<dbReference type="OrthoDB" id="7584480at2"/>
<dbReference type="GO" id="GO:0005829">
    <property type="term" value="C:cytosol"/>
    <property type="evidence" value="ECO:0007669"/>
    <property type="project" value="TreeGrafter"/>
</dbReference>
<feature type="domain" description="MbtH-like" evidence="1">
    <location>
        <begin position="7"/>
        <end position="56"/>
    </location>
</feature>
<dbReference type="RefSeq" id="WP_045704387.1">
    <property type="nucleotide sequence ID" value="NZ_JZKH01000120.1"/>
</dbReference>
<protein>
    <submittedName>
        <fullName evidence="2">Antibiotic synthesis protein MbtH</fullName>
    </submittedName>
</protein>
<dbReference type="PANTHER" id="PTHR38444">
    <property type="entry name" value="ENTEROBACTIN BIOSYNTHESIS PROTEIN YBDZ"/>
    <property type="match status" value="1"/>
</dbReference>
<dbReference type="Pfam" id="PF03621">
    <property type="entry name" value="MbtH"/>
    <property type="match status" value="1"/>
</dbReference>
<dbReference type="InterPro" id="IPR038020">
    <property type="entry name" value="MbtH-like_sf"/>
</dbReference>
<reference evidence="2 3" key="1">
    <citation type="submission" date="2015-02" db="EMBL/GenBank/DDBJ databases">
        <authorList>
            <person name="Ju K.-S."/>
            <person name="Doroghazi J.R."/>
            <person name="Metcalf W."/>
        </authorList>
    </citation>
    <scope>NUCLEOTIDE SEQUENCE [LARGE SCALE GENOMIC DNA]</scope>
    <source>
        <strain evidence="2 3">ATCC 31215</strain>
    </source>
</reference>
<evidence type="ECO:0000259" key="1">
    <source>
        <dbReference type="SMART" id="SM00923"/>
    </source>
</evidence>
<organism evidence="2 3">
    <name type="scientific">Streptomyces rubellomurinus (strain ATCC 31215)</name>
    <dbReference type="NCBI Taxonomy" id="359131"/>
    <lineage>
        <taxon>Bacteria</taxon>
        <taxon>Bacillati</taxon>
        <taxon>Actinomycetota</taxon>
        <taxon>Actinomycetes</taxon>
        <taxon>Kitasatosporales</taxon>
        <taxon>Streptomycetaceae</taxon>
        <taxon>Streptomyces</taxon>
    </lineage>
</organism>
<sequence>MSDAPANPFDADGDFLALVNDQGQHSLWPAFAAVPAGWGVAHGPSDRATALAWITAHWTDL</sequence>
<evidence type="ECO:0000313" key="2">
    <source>
        <dbReference type="EMBL" id="KJS58310.1"/>
    </source>
</evidence>
<dbReference type="GO" id="GO:0019290">
    <property type="term" value="P:siderophore biosynthetic process"/>
    <property type="evidence" value="ECO:0007669"/>
    <property type="project" value="TreeGrafter"/>
</dbReference>
<proteinExistence type="predicted"/>
<comment type="caution">
    <text evidence="2">The sequence shown here is derived from an EMBL/GenBank/DDBJ whole genome shotgun (WGS) entry which is preliminary data.</text>
</comment>
<dbReference type="Gene3D" id="3.90.820.10">
    <property type="entry name" value="Structural Genomics, Unknown Function 30-nov-00 1gh9 Mol_id"/>
    <property type="match status" value="1"/>
</dbReference>
<dbReference type="PANTHER" id="PTHR38444:SF1">
    <property type="entry name" value="ENTEROBACTIN BIOSYNTHESIS PROTEIN YBDZ"/>
    <property type="match status" value="1"/>
</dbReference>
<keyword evidence="3" id="KW-1185">Reference proteome</keyword>
<dbReference type="InterPro" id="IPR037407">
    <property type="entry name" value="MLP_fam"/>
</dbReference>
<dbReference type="SMART" id="SM00923">
    <property type="entry name" value="MbtH"/>
    <property type="match status" value="1"/>
</dbReference>
<dbReference type="AlphaFoldDB" id="A0A0F2T7K5"/>
<accession>A0A0F2T7K5</accession>
<evidence type="ECO:0000313" key="3">
    <source>
        <dbReference type="Proteomes" id="UP000033699"/>
    </source>
</evidence>
<dbReference type="InterPro" id="IPR005153">
    <property type="entry name" value="MbtH-like_dom"/>
</dbReference>